<sequence>MRMVWKERIMCRNKKKNNNVWLHAKPVSSAAPAWSNMCR</sequence>
<dbReference type="Proteomes" id="UP000005396">
    <property type="component" value="Unassembled WGS sequence"/>
</dbReference>
<name>A8RSV2_ENTBW</name>
<organism evidence="1 2">
    <name type="scientific">Enterocloster bolteae (strain ATCC BAA-613 / DSM 15670 / CCUG 46953 / JCM 12243 / WAL 16351)</name>
    <name type="common">Clostridium bolteae</name>
    <dbReference type="NCBI Taxonomy" id="411902"/>
    <lineage>
        <taxon>Bacteria</taxon>
        <taxon>Bacillati</taxon>
        <taxon>Bacillota</taxon>
        <taxon>Clostridia</taxon>
        <taxon>Lachnospirales</taxon>
        <taxon>Lachnospiraceae</taxon>
        <taxon>Enterocloster</taxon>
    </lineage>
</organism>
<protein>
    <submittedName>
        <fullName evidence="1">Uncharacterized protein</fullName>
    </submittedName>
</protein>
<proteinExistence type="predicted"/>
<gene>
    <name evidence="1" type="ORF">CLOBOL_03451</name>
</gene>
<evidence type="ECO:0000313" key="2">
    <source>
        <dbReference type="Proteomes" id="UP000005396"/>
    </source>
</evidence>
<reference evidence="1 2" key="2">
    <citation type="submission" date="2007-09" db="EMBL/GenBank/DDBJ databases">
        <title>Draft genome sequence of Clostridium bolteae (ATCC BAA-613).</title>
        <authorList>
            <person name="Sudarsanam P."/>
            <person name="Ley R."/>
            <person name="Guruge J."/>
            <person name="Turnbaugh P.J."/>
            <person name="Mahowald M."/>
            <person name="Liep D."/>
            <person name="Gordon J."/>
        </authorList>
    </citation>
    <scope>NUCLEOTIDE SEQUENCE [LARGE SCALE GENOMIC DNA]</scope>
    <source>
        <strain evidence="2">ATCC BAA-613 / DSM 15670 / CCUG 46953 / JCM 12243 / WAL 16351</strain>
    </source>
</reference>
<reference evidence="1 2" key="1">
    <citation type="submission" date="2007-08" db="EMBL/GenBank/DDBJ databases">
        <authorList>
            <person name="Fulton L."/>
            <person name="Clifton S."/>
            <person name="Fulton B."/>
            <person name="Xu J."/>
            <person name="Minx P."/>
            <person name="Pepin K.H."/>
            <person name="Johnson M."/>
            <person name="Thiruvilangam P."/>
            <person name="Bhonagiri V."/>
            <person name="Nash W.E."/>
            <person name="Mardis E.R."/>
            <person name="Wilson R.K."/>
        </authorList>
    </citation>
    <scope>NUCLEOTIDE SEQUENCE [LARGE SCALE GENOMIC DNA]</scope>
    <source>
        <strain evidence="2">ATCC BAA-613 / DSM 15670 / CCUG 46953 / JCM 12243 / WAL 16351</strain>
    </source>
</reference>
<dbReference type="HOGENOM" id="CLU_3307275_0_0_9"/>
<accession>A8RSV2</accession>
<dbReference type="EMBL" id="ABCC02000030">
    <property type="protein sequence ID" value="EDP16299.1"/>
    <property type="molecule type" value="Genomic_DNA"/>
</dbReference>
<dbReference type="AlphaFoldDB" id="A8RSV2"/>
<evidence type="ECO:0000313" key="1">
    <source>
        <dbReference type="EMBL" id="EDP16299.1"/>
    </source>
</evidence>
<dbReference type="PaxDb" id="411902-CLOBOL_03451"/>
<comment type="caution">
    <text evidence="1">The sequence shown here is derived from an EMBL/GenBank/DDBJ whole genome shotgun (WGS) entry which is preliminary data.</text>
</comment>